<keyword evidence="1" id="KW-0472">Membrane</keyword>
<name>A0A7X5C0J0_9BACL</name>
<keyword evidence="1" id="KW-1133">Transmembrane helix</keyword>
<feature type="transmembrane region" description="Helical" evidence="1">
    <location>
        <begin position="36"/>
        <end position="56"/>
    </location>
</feature>
<reference evidence="2 3" key="1">
    <citation type="submission" date="2020-01" db="EMBL/GenBank/DDBJ databases">
        <title>Paenibacillus soybeanensis sp. nov. isolated from the nodules of soybean (Glycine max(L.) Merr).</title>
        <authorList>
            <person name="Wang H."/>
        </authorList>
    </citation>
    <scope>NUCLEOTIDE SEQUENCE [LARGE SCALE GENOMIC DNA]</scope>
    <source>
        <strain evidence="2 3">DSM 23054</strain>
    </source>
</reference>
<accession>A0A7X5C0J0</accession>
<organism evidence="2 3">
    <name type="scientific">Paenibacillus sacheonensis</name>
    <dbReference type="NCBI Taxonomy" id="742054"/>
    <lineage>
        <taxon>Bacteria</taxon>
        <taxon>Bacillati</taxon>
        <taxon>Bacillota</taxon>
        <taxon>Bacilli</taxon>
        <taxon>Bacillales</taxon>
        <taxon>Paenibacillaceae</taxon>
        <taxon>Paenibacillus</taxon>
    </lineage>
</organism>
<dbReference type="AlphaFoldDB" id="A0A7X5C0J0"/>
<evidence type="ECO:0000256" key="1">
    <source>
        <dbReference type="SAM" id="Phobius"/>
    </source>
</evidence>
<keyword evidence="3" id="KW-1185">Reference proteome</keyword>
<sequence>MTRIIILAASLSRFGHASFNRIGAAKQSALGIRRRGIAQGALFILFIMTILSSMGCS</sequence>
<dbReference type="RefSeq" id="WP_161701700.1">
    <property type="nucleotide sequence ID" value="NZ_JAAAMU010000012.1"/>
</dbReference>
<keyword evidence="1" id="KW-0812">Transmembrane</keyword>
<dbReference type="EMBL" id="JAAAMU010000012">
    <property type="protein sequence ID" value="NBC71596.1"/>
    <property type="molecule type" value="Genomic_DNA"/>
</dbReference>
<evidence type="ECO:0000313" key="3">
    <source>
        <dbReference type="Proteomes" id="UP000558113"/>
    </source>
</evidence>
<proteinExistence type="predicted"/>
<gene>
    <name evidence="2" type="ORF">GT003_21585</name>
</gene>
<comment type="caution">
    <text evidence="2">The sequence shown here is derived from an EMBL/GenBank/DDBJ whole genome shotgun (WGS) entry which is preliminary data.</text>
</comment>
<dbReference type="Proteomes" id="UP000558113">
    <property type="component" value="Unassembled WGS sequence"/>
</dbReference>
<evidence type="ECO:0000313" key="2">
    <source>
        <dbReference type="EMBL" id="NBC71596.1"/>
    </source>
</evidence>
<protein>
    <submittedName>
        <fullName evidence="2">Uncharacterized protein</fullName>
    </submittedName>
</protein>